<dbReference type="InterPro" id="IPR036265">
    <property type="entry name" value="HIT-like_sf"/>
</dbReference>
<feature type="domain" description="Cwf19-like C-terminal" evidence="4">
    <location>
        <begin position="499"/>
        <end position="622"/>
    </location>
</feature>
<dbReference type="PANTHER" id="PTHR12072:SF5">
    <property type="entry name" value="CWF19-LIKE PROTEIN 2"/>
    <property type="match status" value="1"/>
</dbReference>
<evidence type="ECO:0000259" key="3">
    <source>
        <dbReference type="Pfam" id="PF04676"/>
    </source>
</evidence>
<feature type="region of interest" description="Disordered" evidence="2">
    <location>
        <begin position="1"/>
        <end position="119"/>
    </location>
</feature>
<dbReference type="InterPro" id="IPR040194">
    <property type="entry name" value="Cwf19-like"/>
</dbReference>
<comment type="similarity">
    <text evidence="1">Belongs to the CWF19 family.</text>
</comment>
<dbReference type="SUPFAM" id="SSF54197">
    <property type="entry name" value="HIT-like"/>
    <property type="match status" value="1"/>
</dbReference>
<feature type="compositionally biased region" description="Basic and acidic residues" evidence="2">
    <location>
        <begin position="9"/>
        <end position="65"/>
    </location>
</feature>
<gene>
    <name evidence="5" type="ORF">BBRV_LOCUS92646</name>
</gene>
<feature type="domain" description="Cwf19-like protein C-terminal" evidence="3">
    <location>
        <begin position="631"/>
        <end position="725"/>
    </location>
</feature>
<dbReference type="InterPro" id="IPR006768">
    <property type="entry name" value="Cwf19-like_C_dom-1"/>
</dbReference>
<accession>A0A6V7KZM5</accession>
<feature type="compositionally biased region" description="Low complexity" evidence="2">
    <location>
        <begin position="272"/>
        <end position="288"/>
    </location>
</feature>
<feature type="compositionally biased region" description="Basic residues" evidence="2">
    <location>
        <begin position="66"/>
        <end position="87"/>
    </location>
</feature>
<dbReference type="InterPro" id="IPR006767">
    <property type="entry name" value="Cwf19-like_C_dom-2"/>
</dbReference>
<reference evidence="5" key="1">
    <citation type="submission" date="2020-07" db="EMBL/GenBank/DDBJ databases">
        <authorList>
            <person name="Ferguson B K."/>
        </authorList>
    </citation>
    <scope>NUCLEOTIDE SEQUENCE</scope>
    <source>
        <strain evidence="5">L06</strain>
    </source>
</reference>
<evidence type="ECO:0000256" key="1">
    <source>
        <dbReference type="ARBA" id="ARBA00006795"/>
    </source>
</evidence>
<proteinExistence type="inferred from homology"/>
<dbReference type="Gene3D" id="3.30.428.10">
    <property type="entry name" value="HIT-like"/>
    <property type="match status" value="1"/>
</dbReference>
<dbReference type="PANTHER" id="PTHR12072">
    <property type="entry name" value="CWF19, CELL CYCLE CONTROL PROTEIN"/>
    <property type="match status" value="1"/>
</dbReference>
<name>A0A6V7KZM5_9HYME</name>
<evidence type="ECO:0000259" key="4">
    <source>
        <dbReference type="Pfam" id="PF04677"/>
    </source>
</evidence>
<evidence type="ECO:0000313" key="5">
    <source>
        <dbReference type="EMBL" id="CAD1569363.1"/>
    </source>
</evidence>
<feature type="region of interest" description="Disordered" evidence="2">
    <location>
        <begin position="157"/>
        <end position="185"/>
    </location>
</feature>
<dbReference type="Pfam" id="PF04676">
    <property type="entry name" value="CwfJ_C_2"/>
    <property type="match status" value="1"/>
</dbReference>
<dbReference type="AlphaFoldDB" id="A0A6V7KZM5"/>
<feature type="compositionally biased region" description="Polar residues" evidence="2">
    <location>
        <begin position="247"/>
        <end position="257"/>
    </location>
</feature>
<evidence type="ECO:0008006" key="6">
    <source>
        <dbReference type="Google" id="ProtNLM"/>
    </source>
</evidence>
<feature type="compositionally biased region" description="Basic and acidic residues" evidence="2">
    <location>
        <begin position="105"/>
        <end position="116"/>
    </location>
</feature>
<evidence type="ECO:0000256" key="2">
    <source>
        <dbReference type="SAM" id="MobiDB-lite"/>
    </source>
</evidence>
<dbReference type="EMBL" id="CADCXW020000327">
    <property type="protein sequence ID" value="CAD1569363.1"/>
    <property type="molecule type" value="Genomic_DNA"/>
</dbReference>
<feature type="region of interest" description="Disordered" evidence="2">
    <location>
        <begin position="399"/>
        <end position="431"/>
    </location>
</feature>
<dbReference type="GO" id="GO:0000398">
    <property type="term" value="P:mRNA splicing, via spliceosome"/>
    <property type="evidence" value="ECO:0007669"/>
    <property type="project" value="TreeGrafter"/>
</dbReference>
<sequence>MNYINFESSRVKERERENIRRAREKILAEAEEKYRRKEAAAERSRQRGDDKWMLPSVEEKLSGEKVKKRKRKSEKKSKKSKKHKRRRETSSSSSSDSSDNETSEWVEKSVDKKIDSTKQSVQLERDEWMNLSGAFTCVPREKKQKIDDAKKETCILDKPGQSSRELNPYWKDGGTGLPGVETNDQSVSKLFNPDWLKKSLQRAKEQALEEGRSLEEIATERWGSLETIESMIQQAERNVRSSRSSREQNTSRYTSLSYDRKNQRHFKKPSDSIESTSNHSSKSTTSVRSWRKPEANQRIKAQQSPPKPKESKNRDSSSEEDEKPQMNVQSSVSILSEDEMNKLGAKIVKAEIMGDLELAAELKSKLEKARAAKASNVVSQQSRKSTEENVILTVTNSKGMSRPLEPRSMYEEPQGGRRRANKTQTHEKGQRVRYFADDDKYSLQDMFQREKGESSHKDDSMFVKLASKSMDMDELFEETITRGESDSKQDLRDKMRAIKEHKNMEKSLESCRWCFDSKEMLKHLIVSMGKKIYISLPSHTSLTSGHCIIAPIHHISCQTQMDEDVYEELKDFKKALTKMYQERKQYPVFFEVAMGLHKFPHMRLECVPIPEDVGFMAPMYFKKALSECEMEWSTNKKIVDLKEKDIQKSIPKGLPYFMVDFGDRGGFAHVIEDEKLFPRNFAQEIIGGMMDLSPDMWRRPRRENFDQQRGKVLQFADQWKSYDITA</sequence>
<protein>
    <recommendedName>
        <fullName evidence="6">Cwf19-like C-terminal domain-containing protein</fullName>
    </recommendedName>
</protein>
<feature type="region of interest" description="Disordered" evidence="2">
    <location>
        <begin position="233"/>
        <end position="335"/>
    </location>
</feature>
<dbReference type="Pfam" id="PF04677">
    <property type="entry name" value="CwfJ_C_1"/>
    <property type="match status" value="1"/>
</dbReference>
<feature type="compositionally biased region" description="Basic and acidic residues" evidence="2">
    <location>
        <begin position="307"/>
        <end position="317"/>
    </location>
</feature>
<organism evidence="5">
    <name type="scientific">Bracon brevicornis</name>
    <dbReference type="NCBI Taxonomy" id="1563983"/>
    <lineage>
        <taxon>Eukaryota</taxon>
        <taxon>Metazoa</taxon>
        <taxon>Ecdysozoa</taxon>
        <taxon>Arthropoda</taxon>
        <taxon>Hexapoda</taxon>
        <taxon>Insecta</taxon>
        <taxon>Pterygota</taxon>
        <taxon>Neoptera</taxon>
        <taxon>Endopterygota</taxon>
        <taxon>Hymenoptera</taxon>
        <taxon>Apocrita</taxon>
        <taxon>Ichneumonoidea</taxon>
        <taxon>Braconidae</taxon>
        <taxon>Braconinae</taxon>
        <taxon>Bracon</taxon>
    </lineage>
</organism>
<dbReference type="GO" id="GO:0071014">
    <property type="term" value="C:post-mRNA release spliceosomal complex"/>
    <property type="evidence" value="ECO:0007669"/>
    <property type="project" value="TreeGrafter"/>
</dbReference>